<reference evidence="1" key="1">
    <citation type="submission" date="2020-04" db="EMBL/GenBank/DDBJ databases">
        <authorList>
            <person name="Chiriac C."/>
            <person name="Salcher M."/>
            <person name="Ghai R."/>
            <person name="Kavagutti S V."/>
        </authorList>
    </citation>
    <scope>NUCLEOTIDE SEQUENCE</scope>
</reference>
<accession>A0A6J5M065</accession>
<organism evidence="1">
    <name type="scientific">uncultured Caudovirales phage</name>
    <dbReference type="NCBI Taxonomy" id="2100421"/>
    <lineage>
        <taxon>Viruses</taxon>
        <taxon>Duplodnaviria</taxon>
        <taxon>Heunggongvirae</taxon>
        <taxon>Uroviricota</taxon>
        <taxon>Caudoviricetes</taxon>
        <taxon>Peduoviridae</taxon>
        <taxon>Maltschvirus</taxon>
        <taxon>Maltschvirus maltsch</taxon>
    </lineage>
</organism>
<evidence type="ECO:0000313" key="1">
    <source>
        <dbReference type="EMBL" id="CAB4138933.1"/>
    </source>
</evidence>
<proteinExistence type="predicted"/>
<gene>
    <name evidence="1" type="ORF">UFOVP351_6</name>
</gene>
<sequence length="1004" mass="108996">MATNPQTLLPTPQDTAAQGRAAIRAYLLENKGKATLEGMQKVGAQFGLSIPAAAQAAIDWANRKDTDVNLIPITTDVLTEGGDANVVAVESPEGPAPESDRGVLEAAFQGAADVFAREPSLGLDPENRQALAQLGPIGRVLLTPLGDIGAGLLTTLQAGAEGAGLGIGQLTENVGINDLIEAATGVRQSPEKVRDELLAIAESEGLRAPLGYATPRPTPVAPIQQIARAPELPEAPITPIQRIAQAPELPPVPRATMTAPQRAEALATLEQKGQTQPVMELGLSRKAANFAADYLNEAGLTRPEDVPFTQFFYDHFTAGTLPDETVQRLFKQYDMTPVDVVEAATGLRASASELGRGLGLLSQVSRLVPTEAAEIARLGARTQPDPSLWVRAGNAMRGLLVTQVATTMRNVAGTAVRAAPVGLDPFVRTVDNLVNASLNPVRKLRGEEAVPVNPLDAWVLTTQQFRPKQTDEIFRQLRNAQPKINKKLLSAYSPDVTRPILNDKFGKVEKAVDTLNIFNRASEYVTRRAAFPAFLRREAERKGLDFDALVANNQLHTIPSDIMERALNETLDLVYARRPSEGGPLFLGKTSQKIVDFVEDMGPIGASVVGFPNFIANALRFQFEHSPAGFLRLLSKNERARLMKGDSDVIGKAVAGSAMLYTAMQFQDSEYAGSKWYNMRLPDGREVDLRPFFPAAPYLLVADLVKRYEDGTLDVAYTAADIIQGFSGAQFRAGGGLYAVDQLMRDIVQAGSVGEGAMAAIKGVLGNAIGGVLTPLSTVKDVIAQFRPEEAVVRDVSEAPFLGAALRNVPFAQSEFLGLPEQEYVSQEAPRTTDDPLLRQLTGAAVRPAPTIIQDEMRDLGFEDYDIYKKEGFPALDRRAKELIGSIAEYNADAYFGSEAYQSADALTKREMFKEFYKGIRAAARDTIKQENPSYAALMYFQDQSREDKIRLNNEYKASTGMDFKAFYTQTAEAPLIQTQEEFDALPAGTKYTDPGDYKVYTKK</sequence>
<dbReference type="EMBL" id="LR796360">
    <property type="protein sequence ID" value="CAB4138933.1"/>
    <property type="molecule type" value="Genomic_DNA"/>
</dbReference>
<name>A0A6J5M065_9CAUD</name>
<protein>
    <submittedName>
        <fullName evidence="1">Uncharacterized protein</fullName>
    </submittedName>
</protein>